<dbReference type="EMBL" id="BKCJ011257047">
    <property type="protein sequence ID" value="GFD11130.1"/>
    <property type="molecule type" value="Genomic_DNA"/>
</dbReference>
<accession>A0A699TMT0</accession>
<protein>
    <submittedName>
        <fullName evidence="2">Uncharacterized protein</fullName>
    </submittedName>
</protein>
<name>A0A699TMT0_TANCI</name>
<organism evidence="2">
    <name type="scientific">Tanacetum cinerariifolium</name>
    <name type="common">Dalmatian daisy</name>
    <name type="synonym">Chrysanthemum cinerariifolium</name>
    <dbReference type="NCBI Taxonomy" id="118510"/>
    <lineage>
        <taxon>Eukaryota</taxon>
        <taxon>Viridiplantae</taxon>
        <taxon>Streptophyta</taxon>
        <taxon>Embryophyta</taxon>
        <taxon>Tracheophyta</taxon>
        <taxon>Spermatophyta</taxon>
        <taxon>Magnoliopsida</taxon>
        <taxon>eudicotyledons</taxon>
        <taxon>Gunneridae</taxon>
        <taxon>Pentapetalae</taxon>
        <taxon>asterids</taxon>
        <taxon>campanulids</taxon>
        <taxon>Asterales</taxon>
        <taxon>Asteraceae</taxon>
        <taxon>Asteroideae</taxon>
        <taxon>Anthemideae</taxon>
        <taxon>Anthemidinae</taxon>
        <taxon>Tanacetum</taxon>
    </lineage>
</organism>
<feature type="region of interest" description="Disordered" evidence="1">
    <location>
        <begin position="45"/>
        <end position="138"/>
    </location>
</feature>
<sequence length="138" mass="16104">MSNWRLKFLLDHPTHRRHPMPLLLISHRWSLRRFLSRKWKATNTVTWKRRRDNDADKDEEPSAGSDRGSKRRREGKELESASAPREKATRSADKSTQRSKSRQTSASESATVDEPMLTTFEMEEPLHSEFETGVDDQP</sequence>
<comment type="caution">
    <text evidence="2">The sequence shown here is derived from an EMBL/GenBank/DDBJ whole genome shotgun (WGS) entry which is preliminary data.</text>
</comment>
<gene>
    <name evidence="2" type="ORF">Tci_883099</name>
</gene>
<dbReference type="AlphaFoldDB" id="A0A699TMT0"/>
<proteinExistence type="predicted"/>
<feature type="compositionally biased region" description="Basic and acidic residues" evidence="1">
    <location>
        <begin position="74"/>
        <end position="96"/>
    </location>
</feature>
<reference evidence="2" key="1">
    <citation type="journal article" date="2019" name="Sci. Rep.">
        <title>Draft genome of Tanacetum cinerariifolium, the natural source of mosquito coil.</title>
        <authorList>
            <person name="Yamashiro T."/>
            <person name="Shiraishi A."/>
            <person name="Satake H."/>
            <person name="Nakayama K."/>
        </authorList>
    </citation>
    <scope>NUCLEOTIDE SEQUENCE</scope>
</reference>
<feature type="non-terminal residue" evidence="2">
    <location>
        <position position="138"/>
    </location>
</feature>
<evidence type="ECO:0000256" key="1">
    <source>
        <dbReference type="SAM" id="MobiDB-lite"/>
    </source>
</evidence>
<evidence type="ECO:0000313" key="2">
    <source>
        <dbReference type="EMBL" id="GFD11130.1"/>
    </source>
</evidence>